<keyword evidence="3" id="KW-0378">Hydrolase</keyword>
<feature type="region of interest" description="Disordered" evidence="4">
    <location>
        <begin position="30"/>
        <end position="57"/>
    </location>
</feature>
<dbReference type="AlphaFoldDB" id="A0A239F4E0"/>
<proteinExistence type="predicted"/>
<accession>A0A239F4E0</accession>
<evidence type="ECO:0000256" key="5">
    <source>
        <dbReference type="SAM" id="Phobius"/>
    </source>
</evidence>
<dbReference type="Pfam" id="PF00565">
    <property type="entry name" value="SNase"/>
    <property type="match status" value="1"/>
</dbReference>
<feature type="domain" description="TNase-like" evidence="6">
    <location>
        <begin position="91"/>
        <end position="209"/>
    </location>
</feature>
<organism evidence="7 8">
    <name type="scientific">Antarctobacter heliothermus</name>
    <dbReference type="NCBI Taxonomy" id="74033"/>
    <lineage>
        <taxon>Bacteria</taxon>
        <taxon>Pseudomonadati</taxon>
        <taxon>Pseudomonadota</taxon>
        <taxon>Alphaproteobacteria</taxon>
        <taxon>Rhodobacterales</taxon>
        <taxon>Roseobacteraceae</taxon>
        <taxon>Antarctobacter</taxon>
    </lineage>
</organism>
<gene>
    <name evidence="7" type="ORF">SAMN04488078_101855</name>
</gene>
<dbReference type="OrthoDB" id="9805504at2"/>
<protein>
    <submittedName>
        <fullName evidence="7">Endonuclease YncB, thermonuclease family</fullName>
    </submittedName>
</protein>
<feature type="compositionally biased region" description="Low complexity" evidence="4">
    <location>
        <begin position="36"/>
        <end position="52"/>
    </location>
</feature>
<keyword evidence="5" id="KW-0472">Membrane</keyword>
<evidence type="ECO:0000256" key="3">
    <source>
        <dbReference type="ARBA" id="ARBA00022801"/>
    </source>
</evidence>
<dbReference type="PANTHER" id="PTHR12302">
    <property type="entry name" value="EBNA2 BINDING PROTEIN P100"/>
    <property type="match status" value="1"/>
</dbReference>
<keyword evidence="1" id="KW-0540">Nuclease</keyword>
<dbReference type="Gene3D" id="2.40.50.90">
    <property type="match status" value="1"/>
</dbReference>
<evidence type="ECO:0000256" key="1">
    <source>
        <dbReference type="ARBA" id="ARBA00022722"/>
    </source>
</evidence>
<keyword evidence="5" id="KW-0812">Transmembrane</keyword>
<dbReference type="PROSITE" id="PS50830">
    <property type="entry name" value="TNASE_3"/>
    <property type="match status" value="1"/>
</dbReference>
<dbReference type="GO" id="GO:0016787">
    <property type="term" value="F:hydrolase activity"/>
    <property type="evidence" value="ECO:0007669"/>
    <property type="project" value="UniProtKB-KW"/>
</dbReference>
<evidence type="ECO:0000313" key="8">
    <source>
        <dbReference type="Proteomes" id="UP000198440"/>
    </source>
</evidence>
<keyword evidence="5" id="KW-1133">Transmembrane helix</keyword>
<dbReference type="EMBL" id="FZON01000018">
    <property type="protein sequence ID" value="SNS51900.1"/>
    <property type="molecule type" value="Genomic_DNA"/>
</dbReference>
<dbReference type="SUPFAM" id="SSF50199">
    <property type="entry name" value="Staphylococcal nuclease"/>
    <property type="match status" value="1"/>
</dbReference>
<feature type="transmembrane region" description="Helical" evidence="5">
    <location>
        <begin position="6"/>
        <end position="23"/>
    </location>
</feature>
<dbReference type="Proteomes" id="UP000198440">
    <property type="component" value="Unassembled WGS sequence"/>
</dbReference>
<dbReference type="InterPro" id="IPR016071">
    <property type="entry name" value="Staphylococal_nuclease_OB-fold"/>
</dbReference>
<dbReference type="PANTHER" id="PTHR12302:SF3">
    <property type="entry name" value="SERINE_THREONINE-PROTEIN KINASE 31"/>
    <property type="match status" value="1"/>
</dbReference>
<evidence type="ECO:0000256" key="4">
    <source>
        <dbReference type="SAM" id="MobiDB-lite"/>
    </source>
</evidence>
<dbReference type="InterPro" id="IPR035437">
    <property type="entry name" value="SNase_OB-fold_sf"/>
</dbReference>
<dbReference type="RefSeq" id="WP_089277979.1">
    <property type="nucleotide sequence ID" value="NZ_FZON01000018.1"/>
</dbReference>
<evidence type="ECO:0000256" key="2">
    <source>
        <dbReference type="ARBA" id="ARBA00022759"/>
    </source>
</evidence>
<evidence type="ECO:0000313" key="7">
    <source>
        <dbReference type="EMBL" id="SNS51900.1"/>
    </source>
</evidence>
<evidence type="ECO:0000259" key="6">
    <source>
        <dbReference type="PROSITE" id="PS50830"/>
    </source>
</evidence>
<dbReference type="SMART" id="SM00318">
    <property type="entry name" value="SNc"/>
    <property type="match status" value="1"/>
</dbReference>
<keyword evidence="2 7" id="KW-0255">Endonuclease</keyword>
<sequence length="222" mass="24651">MNEFGGLLTIILVVFVIAIVQRVKRAARAAKRGRDSWSSPRATSTAPSSPSTQENVEVADWVAPVTTQPFDPDDDVEVEEPPVVIEGPAYVVDGDTVVVRKTQIRLYGIDAPEMNHPFGKKAKWALIRMCKGQSVQAEILSQDAHGRTVARCHLPDGRDLSAEMVKQGLAIDWPKFSGGVYSKFEIPNARKKMWLADARQKGRMHVWEAFENRQAEKGVKNS</sequence>
<dbReference type="GO" id="GO:0004519">
    <property type="term" value="F:endonuclease activity"/>
    <property type="evidence" value="ECO:0007669"/>
    <property type="project" value="UniProtKB-KW"/>
</dbReference>
<reference evidence="7 8" key="1">
    <citation type="submission" date="2017-06" db="EMBL/GenBank/DDBJ databases">
        <authorList>
            <person name="Kim H.J."/>
            <person name="Triplett B.A."/>
        </authorList>
    </citation>
    <scope>NUCLEOTIDE SEQUENCE [LARGE SCALE GENOMIC DNA]</scope>
    <source>
        <strain evidence="7 8">DSM 11445</strain>
    </source>
</reference>
<name>A0A239F4E0_9RHOB</name>